<keyword evidence="3" id="KW-0732">Signal</keyword>
<feature type="compositionally biased region" description="Basic and acidic residues" evidence="2">
    <location>
        <begin position="398"/>
        <end position="409"/>
    </location>
</feature>
<dbReference type="Gene3D" id="1.25.40.10">
    <property type="entry name" value="Tetratricopeptide repeat domain"/>
    <property type="match status" value="1"/>
</dbReference>
<dbReference type="EMBL" id="AGRW01000054">
    <property type="protein sequence ID" value="EIC00686.1"/>
    <property type="molecule type" value="Genomic_DNA"/>
</dbReference>
<reference evidence="4 5" key="1">
    <citation type="submission" date="2011-09" db="EMBL/GenBank/DDBJ databases">
        <title>The draft genome of Treponema saccharophilum DSM 2985.</title>
        <authorList>
            <consortium name="US DOE Joint Genome Institute (JGI-PGF)"/>
            <person name="Lucas S."/>
            <person name="Copeland A."/>
            <person name="Lapidus A."/>
            <person name="Glavina del Rio T."/>
            <person name="Dalin E."/>
            <person name="Tice H."/>
            <person name="Bruce D."/>
            <person name="Goodwin L."/>
            <person name="Pitluck S."/>
            <person name="Peters L."/>
            <person name="Kyrpides N."/>
            <person name="Mavromatis K."/>
            <person name="Ivanova N."/>
            <person name="Markowitz V."/>
            <person name="Cheng J.-F."/>
            <person name="Hugenholtz P."/>
            <person name="Woyke T."/>
            <person name="Wu D."/>
            <person name="Gronow S."/>
            <person name="Wellnitz S."/>
            <person name="Brambilla E."/>
            <person name="Klenk H.-P."/>
            <person name="Eisen J.A."/>
        </authorList>
    </citation>
    <scope>NUCLEOTIDE SEQUENCE [LARGE SCALE GENOMIC DNA]</scope>
    <source>
        <strain evidence="4 5">DSM 2985</strain>
    </source>
</reference>
<evidence type="ECO:0000256" key="2">
    <source>
        <dbReference type="SAM" id="MobiDB-lite"/>
    </source>
</evidence>
<evidence type="ECO:0000256" key="1">
    <source>
        <dbReference type="PROSITE-ProRule" id="PRU00339"/>
    </source>
</evidence>
<dbReference type="eggNOG" id="COG0457">
    <property type="taxonomic scope" value="Bacteria"/>
</dbReference>
<dbReference type="AlphaFoldDB" id="H7EP53"/>
<dbReference type="InterPro" id="IPR019734">
    <property type="entry name" value="TPR_rpt"/>
</dbReference>
<feature type="compositionally biased region" description="Basic and acidic residues" evidence="2">
    <location>
        <begin position="306"/>
        <end position="317"/>
    </location>
</feature>
<dbReference type="SUPFAM" id="SSF48452">
    <property type="entry name" value="TPR-like"/>
    <property type="match status" value="1"/>
</dbReference>
<evidence type="ECO:0000313" key="4">
    <source>
        <dbReference type="EMBL" id="EIC00686.1"/>
    </source>
</evidence>
<comment type="caution">
    <text evidence="4">The sequence shown here is derived from an EMBL/GenBank/DDBJ whole genome shotgun (WGS) entry which is preliminary data.</text>
</comment>
<feature type="compositionally biased region" description="Basic and acidic residues" evidence="2">
    <location>
        <begin position="278"/>
        <end position="294"/>
    </location>
</feature>
<evidence type="ECO:0000313" key="5">
    <source>
        <dbReference type="Proteomes" id="UP000003571"/>
    </source>
</evidence>
<keyword evidence="1" id="KW-0802">TPR repeat</keyword>
<feature type="region of interest" description="Disordered" evidence="2">
    <location>
        <begin position="260"/>
        <end position="486"/>
    </location>
</feature>
<feature type="compositionally biased region" description="Basic and acidic residues" evidence="2">
    <location>
        <begin position="327"/>
        <end position="340"/>
    </location>
</feature>
<dbReference type="RefSeq" id="WP_002706359.1">
    <property type="nucleotide sequence ID" value="NZ_AGRW01000054.1"/>
</dbReference>
<sequence>MKLKRTIVFASLLFGMLLPLPSQSKSKAEREREKERLERKAAADKQDAFEEAVETFQLNMPEDAIPLLEKFLGEGNANAYDPLVYVCLSVAYFQIGDYLKSASICEAGIAEADRNDKALEMGIIKEGDFKPVERKVLYFNEGNAEYAMGNYVKATALYKRSLSVEPSYAPAVLNLANAFLRRDIIGDARDNYVRYLELKPETEQRPEIEKMIALLDEEIAYRMNQGPQLVEGEIRADVDESAPPEIIDDGDIITSSSLRHGESVREALPSDDSVAPELPRDEKRAEERGERIDSSSENAPSLPVERTPKPSGERIDSTTENAPSLPAERKTKPTGEKIDSSTESVPSLPAERETKPTGERIDSSTESAPSLPAERETKPTGERIDSTTENAPSLPAETQKKDSGEKVRAEAPAVPDDENKKKDDGEKISAPALPDDGTEKKKQEKMERIRAQEPPAVEEEKSAPEGGEGDAPLPDDSEIETVDDAK</sequence>
<dbReference type="OrthoDB" id="363363at2"/>
<keyword evidence="5" id="KW-1185">Reference proteome</keyword>
<protein>
    <submittedName>
        <fullName evidence="4">Tetratricopeptide TPR_1 repeat-containing protein</fullName>
    </submittedName>
</protein>
<dbReference type="SMART" id="SM00028">
    <property type="entry name" value="TPR"/>
    <property type="match status" value="3"/>
</dbReference>
<gene>
    <name evidence="4" type="ORF">TresaDRAFT_0159</name>
</gene>
<accession>H7EP53</accession>
<feature type="chain" id="PRO_5003609307" evidence="3">
    <location>
        <begin position="25"/>
        <end position="486"/>
    </location>
</feature>
<feature type="compositionally biased region" description="Basic and acidic residues" evidence="2">
    <location>
        <begin position="350"/>
        <end position="363"/>
    </location>
</feature>
<dbReference type="InterPro" id="IPR011990">
    <property type="entry name" value="TPR-like_helical_dom_sf"/>
</dbReference>
<dbReference type="Proteomes" id="UP000003571">
    <property type="component" value="Unassembled WGS sequence"/>
</dbReference>
<feature type="repeat" description="TPR" evidence="1">
    <location>
        <begin position="135"/>
        <end position="168"/>
    </location>
</feature>
<feature type="signal peptide" evidence="3">
    <location>
        <begin position="1"/>
        <end position="24"/>
    </location>
</feature>
<feature type="compositionally biased region" description="Basic and acidic residues" evidence="2">
    <location>
        <begin position="373"/>
        <end position="386"/>
    </location>
</feature>
<name>H7EP53_9SPIR</name>
<feature type="compositionally biased region" description="Basic and acidic residues" evidence="2">
    <location>
        <begin position="417"/>
        <end position="427"/>
    </location>
</feature>
<proteinExistence type="predicted"/>
<feature type="compositionally biased region" description="Basic and acidic residues" evidence="2">
    <location>
        <begin position="437"/>
        <end position="451"/>
    </location>
</feature>
<feature type="compositionally biased region" description="Acidic residues" evidence="2">
    <location>
        <begin position="473"/>
        <end position="486"/>
    </location>
</feature>
<organism evidence="4 5">
    <name type="scientific">Treponema saccharophilum DSM 2985</name>
    <dbReference type="NCBI Taxonomy" id="907348"/>
    <lineage>
        <taxon>Bacteria</taxon>
        <taxon>Pseudomonadati</taxon>
        <taxon>Spirochaetota</taxon>
        <taxon>Spirochaetia</taxon>
        <taxon>Spirochaetales</taxon>
        <taxon>Treponemataceae</taxon>
        <taxon>Treponema</taxon>
    </lineage>
</organism>
<dbReference type="STRING" id="907348.TresaDRAFT_0159"/>
<dbReference type="PATRIC" id="fig|907348.3.peg.2745"/>
<dbReference type="PROSITE" id="PS50005">
    <property type="entry name" value="TPR"/>
    <property type="match status" value="1"/>
</dbReference>
<evidence type="ECO:0000256" key="3">
    <source>
        <dbReference type="SAM" id="SignalP"/>
    </source>
</evidence>